<evidence type="ECO:0000259" key="7">
    <source>
        <dbReference type="Pfam" id="PF12706"/>
    </source>
</evidence>
<keyword evidence="9" id="KW-1185">Reference proteome</keyword>
<dbReference type="Proteomes" id="UP000585638">
    <property type="component" value="Unassembled WGS sequence"/>
</dbReference>
<proteinExistence type="inferred from homology"/>
<dbReference type="Gene3D" id="3.60.15.10">
    <property type="entry name" value="Ribonuclease Z/Hydroxyacylglutathione hydrolase-like"/>
    <property type="match status" value="1"/>
</dbReference>
<accession>A0A7W9KGH6</accession>
<sequence>MKVVVLGTAAGGGFPQWNCACSLCAKARNGSLPSRAQDCVAVSGNGSDWWLLNASPDIRVQVVGCAALTPGPGRRDTPVRGVLLTSAELDHCLGVFSLREGGGQHLYAPANALAALRSHLGLRDVLDLYAGWSWSEAVPEKSFALAGGLIATPHAVGTKRPKYAPELPGPWVVAYRVHDPSTGGTLLYAPCLASWSAGFEALLDGVDCLLLDGTFSAPDEMGVSTGHSKGQSSMGHVPVFGGGGSLAQLRRFPVMRRIYTHLNNTNPLLDPASPESAEITAAGIEVVPDGTVITL</sequence>
<evidence type="ECO:0000313" key="8">
    <source>
        <dbReference type="EMBL" id="MBB5891768.1"/>
    </source>
</evidence>
<dbReference type="InterPro" id="IPR011842">
    <property type="entry name" value="PQQ_synth_PqqB"/>
</dbReference>
<dbReference type="GO" id="GO:0018189">
    <property type="term" value="P:pyrroloquinoline quinone biosynthetic process"/>
    <property type="evidence" value="ECO:0007669"/>
    <property type="project" value="UniProtKB-UniRule"/>
</dbReference>
<dbReference type="InterPro" id="IPR036866">
    <property type="entry name" value="RibonucZ/Hydroxyglut_hydro"/>
</dbReference>
<dbReference type="UniPathway" id="UPA00539"/>
<dbReference type="HAMAP" id="MF_00653">
    <property type="entry name" value="PQQ_syn_PqqB"/>
    <property type="match status" value="1"/>
</dbReference>
<comment type="pathway">
    <text evidence="1 6">Cofactor biosynthesis; pyrroloquinoline quinone biosynthesis.</text>
</comment>
<evidence type="ECO:0000256" key="1">
    <source>
        <dbReference type="ARBA" id="ARBA00004886"/>
    </source>
</evidence>
<evidence type="ECO:0000256" key="6">
    <source>
        <dbReference type="HAMAP-Rule" id="MF_00653"/>
    </source>
</evidence>
<reference evidence="8 9" key="1">
    <citation type="submission" date="2020-08" db="EMBL/GenBank/DDBJ databases">
        <title>Sequencing the genomes of 1000 actinobacteria strains.</title>
        <authorList>
            <person name="Klenk H.-P."/>
        </authorList>
    </citation>
    <scope>NUCLEOTIDE SEQUENCE [LARGE SCALE GENOMIC DNA]</scope>
    <source>
        <strain evidence="8 9">DSM 43851</strain>
    </source>
</reference>
<dbReference type="InterPro" id="IPR001279">
    <property type="entry name" value="Metallo-B-lactamas"/>
</dbReference>
<dbReference type="Pfam" id="PF12706">
    <property type="entry name" value="Lactamase_B_2"/>
    <property type="match status" value="1"/>
</dbReference>
<dbReference type="SUPFAM" id="SSF56281">
    <property type="entry name" value="Metallo-hydrolase/oxidoreductase"/>
    <property type="match status" value="1"/>
</dbReference>
<dbReference type="NCBIfam" id="TIGR02108">
    <property type="entry name" value="PQQ_syn_pqqB"/>
    <property type="match status" value="1"/>
</dbReference>
<dbReference type="RefSeq" id="WP_184862109.1">
    <property type="nucleotide sequence ID" value="NZ_BAAAWY010000007.1"/>
</dbReference>
<evidence type="ECO:0000256" key="5">
    <source>
        <dbReference type="ARBA" id="ARBA00022905"/>
    </source>
</evidence>
<protein>
    <recommendedName>
        <fullName evidence="3 6">Coenzyme PQQ synthesis protein B</fullName>
    </recommendedName>
    <alternativeName>
        <fullName evidence="6">Pyrroloquinoline quinone biosynthesis protein B</fullName>
    </alternativeName>
</protein>
<comment type="caution">
    <text evidence="8">The sequence shown here is derived from an EMBL/GenBank/DDBJ whole genome shotgun (WGS) entry which is preliminary data.</text>
</comment>
<dbReference type="EMBL" id="JACHIR010000001">
    <property type="protein sequence ID" value="MBB5891768.1"/>
    <property type="molecule type" value="Genomic_DNA"/>
</dbReference>
<keyword evidence="4 6" id="KW-0813">Transport</keyword>
<name>A0A7W9KGH6_9PSEU</name>
<keyword evidence="5 6" id="KW-0884">PQQ biosynthesis</keyword>
<evidence type="ECO:0000313" key="9">
    <source>
        <dbReference type="Proteomes" id="UP000585638"/>
    </source>
</evidence>
<comment type="similarity">
    <text evidence="2 6">Belongs to the PqqB family.</text>
</comment>
<organism evidence="8 9">
    <name type="scientific">Kutzneria kofuensis</name>
    <dbReference type="NCBI Taxonomy" id="103725"/>
    <lineage>
        <taxon>Bacteria</taxon>
        <taxon>Bacillati</taxon>
        <taxon>Actinomycetota</taxon>
        <taxon>Actinomycetes</taxon>
        <taxon>Pseudonocardiales</taxon>
        <taxon>Pseudonocardiaceae</taxon>
        <taxon>Kutzneria</taxon>
    </lineage>
</organism>
<evidence type="ECO:0000256" key="4">
    <source>
        <dbReference type="ARBA" id="ARBA00022448"/>
    </source>
</evidence>
<feature type="domain" description="Metallo-beta-lactamase" evidence="7">
    <location>
        <begin position="49"/>
        <end position="261"/>
    </location>
</feature>
<evidence type="ECO:0000256" key="3">
    <source>
        <dbReference type="ARBA" id="ARBA00015084"/>
    </source>
</evidence>
<comment type="function">
    <text evidence="6">May be involved in the transport of PQQ or its precursor to the periplasm.</text>
</comment>
<evidence type="ECO:0000256" key="2">
    <source>
        <dbReference type="ARBA" id="ARBA00008481"/>
    </source>
</evidence>
<gene>
    <name evidence="6" type="primary">pqqB</name>
    <name evidence="8" type="ORF">BJ998_002964</name>
</gene>
<dbReference type="AlphaFoldDB" id="A0A7W9KGH6"/>